<evidence type="ECO:0000256" key="1">
    <source>
        <dbReference type="SAM" id="Phobius"/>
    </source>
</evidence>
<evidence type="ECO:0000313" key="3">
    <source>
        <dbReference type="Proteomes" id="UP000539313"/>
    </source>
</evidence>
<comment type="caution">
    <text evidence="2">The sequence shown here is derived from an EMBL/GenBank/DDBJ whole genome shotgun (WGS) entry which is preliminary data.</text>
</comment>
<name>A0A7W3MU72_9ACTN</name>
<dbReference type="EMBL" id="JACJII010000001">
    <property type="protein sequence ID" value="MBA9002001.1"/>
    <property type="molecule type" value="Genomic_DNA"/>
</dbReference>
<evidence type="ECO:0000313" key="2">
    <source>
        <dbReference type="EMBL" id="MBA9002001.1"/>
    </source>
</evidence>
<gene>
    <name evidence="2" type="ORF">HNR21_000883</name>
</gene>
<dbReference type="RefSeq" id="WP_182704166.1">
    <property type="nucleotide sequence ID" value="NZ_JACJII010000001.1"/>
</dbReference>
<keyword evidence="1" id="KW-0472">Membrane</keyword>
<keyword evidence="1" id="KW-1133">Transmembrane helix</keyword>
<feature type="transmembrane region" description="Helical" evidence="1">
    <location>
        <begin position="12"/>
        <end position="33"/>
    </location>
</feature>
<organism evidence="2 3">
    <name type="scientific">Thermomonospora cellulosilytica</name>
    <dbReference type="NCBI Taxonomy" id="1411118"/>
    <lineage>
        <taxon>Bacteria</taxon>
        <taxon>Bacillati</taxon>
        <taxon>Actinomycetota</taxon>
        <taxon>Actinomycetes</taxon>
        <taxon>Streptosporangiales</taxon>
        <taxon>Thermomonosporaceae</taxon>
        <taxon>Thermomonospora</taxon>
    </lineage>
</organism>
<dbReference type="Proteomes" id="UP000539313">
    <property type="component" value="Unassembled WGS sequence"/>
</dbReference>
<dbReference type="AlphaFoldDB" id="A0A7W3MU72"/>
<keyword evidence="3" id="KW-1185">Reference proteome</keyword>
<keyword evidence="1" id="KW-0812">Transmembrane</keyword>
<accession>A0A7W3MU72</accession>
<sequence>MTITIKDLGDLVIYAGAIAVALTAIGVVARVVVVRPLLRWLRKELQPAVQETRQVATETRDAATKVQAEVSPNGGSSIKDAITRMDAEMQVLSTRLTDHITNHPRS</sequence>
<protein>
    <submittedName>
        <fullName evidence="2">Na+/glutamate symporter</fullName>
    </submittedName>
</protein>
<proteinExistence type="predicted"/>
<reference evidence="2 3" key="1">
    <citation type="submission" date="2020-08" db="EMBL/GenBank/DDBJ databases">
        <title>Sequencing the genomes of 1000 actinobacteria strains.</title>
        <authorList>
            <person name="Klenk H.-P."/>
        </authorList>
    </citation>
    <scope>NUCLEOTIDE SEQUENCE [LARGE SCALE GENOMIC DNA]</scope>
    <source>
        <strain evidence="2 3">DSM 45823</strain>
    </source>
</reference>